<keyword evidence="3" id="KW-1185">Reference proteome</keyword>
<evidence type="ECO:0000259" key="1">
    <source>
        <dbReference type="Pfam" id="PF03446"/>
    </source>
</evidence>
<feature type="domain" description="6-phosphogluconate dehydrogenase NADP-binding" evidence="1">
    <location>
        <begin position="9"/>
        <end position="169"/>
    </location>
</feature>
<dbReference type="Gene3D" id="3.40.50.720">
    <property type="entry name" value="NAD(P)-binding Rossmann-like Domain"/>
    <property type="match status" value="1"/>
</dbReference>
<evidence type="ECO:0000313" key="2">
    <source>
        <dbReference type="EMBL" id="USG60777.1"/>
    </source>
</evidence>
<dbReference type="Pfam" id="PF03446">
    <property type="entry name" value="NAD_binding_2"/>
    <property type="match status" value="1"/>
</dbReference>
<name>A0ABY4W0P2_9PROT</name>
<dbReference type="PANTHER" id="PTHR43060">
    <property type="entry name" value="3-HYDROXYISOBUTYRATE DEHYDROGENASE-LIKE 1, MITOCHONDRIAL-RELATED"/>
    <property type="match status" value="1"/>
</dbReference>
<reference evidence="2" key="1">
    <citation type="submission" date="2022-06" db="EMBL/GenBank/DDBJ databases">
        <title>Sneathiella actinostolidae sp. nov., isolated from a sea anemonein the Western Pacific Ocean.</title>
        <authorList>
            <person name="Wei M.J."/>
        </authorList>
    </citation>
    <scope>NUCLEOTIDE SEQUENCE</scope>
    <source>
        <strain evidence="2">PHK-P5</strain>
    </source>
</reference>
<protein>
    <submittedName>
        <fullName evidence="2">NAD(P)-binding domain-containing protein</fullName>
    </submittedName>
</protein>
<accession>A0ABY4W0P2</accession>
<gene>
    <name evidence="2" type="ORF">NBZ79_16585</name>
</gene>
<dbReference type="InterPro" id="IPR006115">
    <property type="entry name" value="6PGDH_NADP-bd"/>
</dbReference>
<dbReference type="EMBL" id="CP098747">
    <property type="protein sequence ID" value="USG60777.1"/>
    <property type="molecule type" value="Genomic_DNA"/>
</dbReference>
<dbReference type="Proteomes" id="UP001056291">
    <property type="component" value="Chromosome"/>
</dbReference>
<dbReference type="InterPro" id="IPR036291">
    <property type="entry name" value="NAD(P)-bd_dom_sf"/>
</dbReference>
<evidence type="ECO:0000313" key="3">
    <source>
        <dbReference type="Proteomes" id="UP001056291"/>
    </source>
</evidence>
<dbReference type="RefSeq" id="WP_251933657.1">
    <property type="nucleotide sequence ID" value="NZ_CP098747.1"/>
</dbReference>
<organism evidence="2 3">
    <name type="scientific">Sneathiella marina</name>
    <dbReference type="NCBI Taxonomy" id="2950108"/>
    <lineage>
        <taxon>Bacteria</taxon>
        <taxon>Pseudomonadati</taxon>
        <taxon>Pseudomonadota</taxon>
        <taxon>Alphaproteobacteria</taxon>
        <taxon>Sneathiellales</taxon>
        <taxon>Sneathiellaceae</taxon>
        <taxon>Sneathiella</taxon>
    </lineage>
</organism>
<dbReference type="PANTHER" id="PTHR43060:SF15">
    <property type="entry name" value="3-HYDROXYISOBUTYRATE DEHYDROGENASE-LIKE 1, MITOCHONDRIAL-RELATED"/>
    <property type="match status" value="1"/>
</dbReference>
<sequence>MGEIRDVPVGFLGLGDVGRPVLRRLKEQGAAIHATSRSPALRYKMARDAIDLCGTPGEINSKIKNGLIVLMLSQQRLIDAFLTGEDGLLANLTPGALIIDLGQTSADTTRMLAAQVGEKGAHWLDAPALGTEQEALEGNLTIRVGGRAEDFARAMPLLEAISQDIRHVGELGAGQEAVATA</sequence>
<proteinExistence type="predicted"/>
<dbReference type="SUPFAM" id="SSF51735">
    <property type="entry name" value="NAD(P)-binding Rossmann-fold domains"/>
    <property type="match status" value="1"/>
</dbReference>